<gene>
    <name evidence="1" type="ORF">ThidrDRAFT_0615</name>
</gene>
<comment type="caution">
    <text evidence="1">The sequence shown here is derived from an EMBL/GenBank/DDBJ whole genome shotgun (WGS) entry which is preliminary data.</text>
</comment>
<proteinExistence type="predicted"/>
<dbReference type="Proteomes" id="UP000004200">
    <property type="component" value="Unassembled WGS sequence"/>
</dbReference>
<dbReference type="STRING" id="765913.ThidrDRAFT_0615"/>
<reference evidence="1 2" key="1">
    <citation type="submission" date="2011-06" db="EMBL/GenBank/DDBJ databases">
        <title>The draft genome of Thiorhodococcus drewsii AZ1.</title>
        <authorList>
            <consortium name="US DOE Joint Genome Institute (JGI-PGF)"/>
            <person name="Lucas S."/>
            <person name="Han J."/>
            <person name="Lapidus A."/>
            <person name="Cheng J.-F."/>
            <person name="Goodwin L."/>
            <person name="Pitluck S."/>
            <person name="Peters L."/>
            <person name="Land M.L."/>
            <person name="Hauser L."/>
            <person name="Vogl K."/>
            <person name="Liu Z."/>
            <person name="Imhoff J."/>
            <person name="Thiel V."/>
            <person name="Frigaard N.-U."/>
            <person name="Bryant D.A."/>
            <person name="Woyke T.J."/>
        </authorList>
    </citation>
    <scope>NUCLEOTIDE SEQUENCE [LARGE SCALE GENOMIC DNA]</scope>
    <source>
        <strain evidence="1 2">AZ1</strain>
    </source>
</reference>
<accession>G2DX54</accession>
<evidence type="ECO:0000313" key="2">
    <source>
        <dbReference type="Proteomes" id="UP000004200"/>
    </source>
</evidence>
<keyword evidence="2" id="KW-1185">Reference proteome</keyword>
<organism evidence="1 2">
    <name type="scientific">Thiorhodococcus drewsii AZ1</name>
    <dbReference type="NCBI Taxonomy" id="765913"/>
    <lineage>
        <taxon>Bacteria</taxon>
        <taxon>Pseudomonadati</taxon>
        <taxon>Pseudomonadota</taxon>
        <taxon>Gammaproteobacteria</taxon>
        <taxon>Chromatiales</taxon>
        <taxon>Chromatiaceae</taxon>
        <taxon>Thiorhodococcus</taxon>
    </lineage>
</organism>
<dbReference type="AlphaFoldDB" id="G2DX54"/>
<protein>
    <submittedName>
        <fullName evidence="1">Uncharacterized protein</fullName>
    </submittedName>
</protein>
<name>G2DX54_9GAMM</name>
<sequence length="34" mass="3941">MPLTQFQLERYPFKANDMLVGYMCVMSRLEGIAS</sequence>
<dbReference type="EMBL" id="AFWT01000003">
    <property type="protein sequence ID" value="EGV33408.1"/>
    <property type="molecule type" value="Genomic_DNA"/>
</dbReference>
<evidence type="ECO:0000313" key="1">
    <source>
        <dbReference type="EMBL" id="EGV33408.1"/>
    </source>
</evidence>